<feature type="signal peptide" evidence="1">
    <location>
        <begin position="1"/>
        <end position="21"/>
    </location>
</feature>
<evidence type="ECO:0000256" key="1">
    <source>
        <dbReference type="SAM" id="SignalP"/>
    </source>
</evidence>
<accession>A0A8H6Y9F1</accession>
<feature type="chain" id="PRO_5034998262" evidence="1">
    <location>
        <begin position="22"/>
        <end position="195"/>
    </location>
</feature>
<dbReference type="OrthoDB" id="2920504at2759"/>
<protein>
    <submittedName>
        <fullName evidence="2">Uncharacterized protein</fullName>
    </submittedName>
</protein>
<gene>
    <name evidence="2" type="ORF">MVEN_01117400</name>
</gene>
<name>A0A8H6Y9F1_9AGAR</name>
<sequence>MFSASLVAAFVALAVFDSASASVLSARQTSPGCGPNFQGHPISITYGGSNGVDELGVASNTAGAGLTTQPESAFTAEFLVENSGHFPSSYLIKDQNDHSLVVYAGIRGHAPPLLNLNSIDNSGVDVRQYWFITCDTCASPSANVPPGGVFGISCQIETTVFSFCIQSPDVLGNPPVLAACADKPNQKFNLLRGSI</sequence>
<dbReference type="Proteomes" id="UP000620124">
    <property type="component" value="Unassembled WGS sequence"/>
</dbReference>
<keyword evidence="1" id="KW-0732">Signal</keyword>
<proteinExistence type="predicted"/>
<organism evidence="2 3">
    <name type="scientific">Mycena venus</name>
    <dbReference type="NCBI Taxonomy" id="2733690"/>
    <lineage>
        <taxon>Eukaryota</taxon>
        <taxon>Fungi</taxon>
        <taxon>Dikarya</taxon>
        <taxon>Basidiomycota</taxon>
        <taxon>Agaricomycotina</taxon>
        <taxon>Agaricomycetes</taxon>
        <taxon>Agaricomycetidae</taxon>
        <taxon>Agaricales</taxon>
        <taxon>Marasmiineae</taxon>
        <taxon>Mycenaceae</taxon>
        <taxon>Mycena</taxon>
    </lineage>
</organism>
<comment type="caution">
    <text evidence="2">The sequence shown here is derived from an EMBL/GenBank/DDBJ whole genome shotgun (WGS) entry which is preliminary data.</text>
</comment>
<reference evidence="2" key="1">
    <citation type="submission" date="2020-05" db="EMBL/GenBank/DDBJ databases">
        <title>Mycena genomes resolve the evolution of fungal bioluminescence.</title>
        <authorList>
            <person name="Tsai I.J."/>
        </authorList>
    </citation>
    <scope>NUCLEOTIDE SEQUENCE</scope>
    <source>
        <strain evidence="2">CCC161011</strain>
    </source>
</reference>
<dbReference type="AlphaFoldDB" id="A0A8H6Y9F1"/>
<dbReference type="EMBL" id="JACAZI010000008">
    <property type="protein sequence ID" value="KAF7354292.1"/>
    <property type="molecule type" value="Genomic_DNA"/>
</dbReference>
<evidence type="ECO:0000313" key="3">
    <source>
        <dbReference type="Proteomes" id="UP000620124"/>
    </source>
</evidence>
<keyword evidence="3" id="KW-1185">Reference proteome</keyword>
<evidence type="ECO:0000313" key="2">
    <source>
        <dbReference type="EMBL" id="KAF7354292.1"/>
    </source>
</evidence>